<reference evidence="6" key="1">
    <citation type="submission" date="2021-06" db="EMBL/GenBank/DDBJ databases">
        <authorList>
            <person name="Hodson N. C."/>
            <person name="Mongue J. A."/>
            <person name="Jaron S. K."/>
        </authorList>
    </citation>
    <scope>NUCLEOTIDE SEQUENCE</scope>
</reference>
<feature type="non-terminal residue" evidence="6">
    <location>
        <position position="1"/>
    </location>
</feature>
<dbReference type="AlphaFoldDB" id="A0A8J2KMR5"/>
<keyword evidence="4 5" id="KW-0472">Membrane</keyword>
<feature type="transmembrane region" description="Helical" evidence="5">
    <location>
        <begin position="33"/>
        <end position="54"/>
    </location>
</feature>
<proteinExistence type="predicted"/>
<protein>
    <recommendedName>
        <fullName evidence="8">Major facilitator superfamily (MFS) profile domain-containing protein</fullName>
    </recommendedName>
</protein>
<keyword evidence="3 5" id="KW-1133">Transmembrane helix</keyword>
<feature type="transmembrane region" description="Helical" evidence="5">
    <location>
        <begin position="61"/>
        <end position="79"/>
    </location>
</feature>
<comment type="caution">
    <text evidence="6">The sequence shown here is derived from an EMBL/GenBank/DDBJ whole genome shotgun (WGS) entry which is preliminary data.</text>
</comment>
<feature type="transmembrane region" description="Helical" evidence="5">
    <location>
        <begin position="91"/>
        <end position="113"/>
    </location>
</feature>
<dbReference type="InterPro" id="IPR051068">
    <property type="entry name" value="MFS_Domain-Containing_Protein"/>
</dbReference>
<gene>
    <name evidence="6" type="ORF">AFUS01_LOCUS29709</name>
</gene>
<organism evidence="6 7">
    <name type="scientific">Allacma fusca</name>
    <dbReference type="NCBI Taxonomy" id="39272"/>
    <lineage>
        <taxon>Eukaryota</taxon>
        <taxon>Metazoa</taxon>
        <taxon>Ecdysozoa</taxon>
        <taxon>Arthropoda</taxon>
        <taxon>Hexapoda</taxon>
        <taxon>Collembola</taxon>
        <taxon>Symphypleona</taxon>
        <taxon>Sminthuridae</taxon>
        <taxon>Allacma</taxon>
    </lineage>
</organism>
<name>A0A8J2KMR5_9HEXA</name>
<evidence type="ECO:0000256" key="2">
    <source>
        <dbReference type="ARBA" id="ARBA00022692"/>
    </source>
</evidence>
<evidence type="ECO:0000256" key="4">
    <source>
        <dbReference type="ARBA" id="ARBA00023136"/>
    </source>
</evidence>
<evidence type="ECO:0008006" key="8">
    <source>
        <dbReference type="Google" id="ProtNLM"/>
    </source>
</evidence>
<evidence type="ECO:0000313" key="6">
    <source>
        <dbReference type="EMBL" id="CAG7819247.1"/>
    </source>
</evidence>
<evidence type="ECO:0000256" key="1">
    <source>
        <dbReference type="ARBA" id="ARBA00004141"/>
    </source>
</evidence>
<comment type="subcellular location">
    <subcellularLocation>
        <location evidence="1">Membrane</location>
        <topology evidence="1">Multi-pass membrane protein</topology>
    </subcellularLocation>
</comment>
<evidence type="ECO:0000256" key="5">
    <source>
        <dbReference type="SAM" id="Phobius"/>
    </source>
</evidence>
<dbReference type="Proteomes" id="UP000708208">
    <property type="component" value="Unassembled WGS sequence"/>
</dbReference>
<dbReference type="GO" id="GO:0016020">
    <property type="term" value="C:membrane"/>
    <property type="evidence" value="ECO:0007669"/>
    <property type="project" value="UniProtKB-SubCell"/>
</dbReference>
<feature type="transmembrane region" description="Helical" evidence="5">
    <location>
        <begin position="134"/>
        <end position="167"/>
    </location>
</feature>
<dbReference type="PANTHER" id="PTHR23510">
    <property type="entry name" value="INNER MEMBRANE TRANSPORT PROTEIN YAJR"/>
    <property type="match status" value="1"/>
</dbReference>
<sequence>MVFTLFFCQVALETVITVVTEKFFGFSVRENTLVYMFGAVEALVSFMGIALLGGRVRDTTLQIFGWSLMITALIWLLVVMPDFEEGNLVHLVYFLLGLFVLFLGIPIISMATVSFSTKILSSETQGMGEGIRRVLICLGVILGSNWAGATIQDPHVFLGVVVAMLIING</sequence>
<accession>A0A8J2KMR5</accession>
<keyword evidence="2 5" id="KW-0812">Transmembrane</keyword>
<evidence type="ECO:0000256" key="3">
    <source>
        <dbReference type="ARBA" id="ARBA00022989"/>
    </source>
</evidence>
<dbReference type="EMBL" id="CAJVCH010443869">
    <property type="protein sequence ID" value="CAG7819247.1"/>
    <property type="molecule type" value="Genomic_DNA"/>
</dbReference>
<evidence type="ECO:0000313" key="7">
    <source>
        <dbReference type="Proteomes" id="UP000708208"/>
    </source>
</evidence>
<dbReference type="PANTHER" id="PTHR23510:SF16">
    <property type="entry name" value="MAJOR FACILITATOR SUPERFAMILY (MFS) PROFILE DOMAIN-CONTAINING PROTEIN"/>
    <property type="match status" value="1"/>
</dbReference>
<keyword evidence="7" id="KW-1185">Reference proteome</keyword>
<dbReference type="OrthoDB" id="6432183at2759"/>